<name>A0A0J8BBB8_BETVV</name>
<gene>
    <name evidence="1" type="ORF">BVRB_4g095080</name>
</gene>
<evidence type="ECO:0000313" key="2">
    <source>
        <dbReference type="Proteomes" id="UP000035740"/>
    </source>
</evidence>
<organism evidence="1 2">
    <name type="scientific">Beta vulgaris subsp. vulgaris</name>
    <name type="common">Beet</name>
    <dbReference type="NCBI Taxonomy" id="3555"/>
    <lineage>
        <taxon>Eukaryota</taxon>
        <taxon>Viridiplantae</taxon>
        <taxon>Streptophyta</taxon>
        <taxon>Embryophyta</taxon>
        <taxon>Tracheophyta</taxon>
        <taxon>Spermatophyta</taxon>
        <taxon>Magnoliopsida</taxon>
        <taxon>eudicotyledons</taxon>
        <taxon>Gunneridae</taxon>
        <taxon>Pentapetalae</taxon>
        <taxon>Caryophyllales</taxon>
        <taxon>Chenopodiaceae</taxon>
        <taxon>Betoideae</taxon>
        <taxon>Beta</taxon>
    </lineage>
</organism>
<accession>A0A0J8BBB8</accession>
<proteinExistence type="predicted"/>
<keyword evidence="2" id="KW-1185">Reference proteome</keyword>
<dbReference type="Proteomes" id="UP000035740">
    <property type="component" value="Unassembled WGS sequence"/>
</dbReference>
<evidence type="ECO:0000313" key="1">
    <source>
        <dbReference type="EMBL" id="KMS98181.1"/>
    </source>
</evidence>
<protein>
    <submittedName>
        <fullName evidence="1">Uncharacterized protein</fullName>
    </submittedName>
</protein>
<dbReference type="AlphaFoldDB" id="A0A0J8BBB8"/>
<reference evidence="1 2" key="1">
    <citation type="journal article" date="2014" name="Nature">
        <title>The genome of the recently domesticated crop plant sugar beet (Beta vulgaris).</title>
        <authorList>
            <person name="Dohm J.C."/>
            <person name="Minoche A.E."/>
            <person name="Holtgrawe D."/>
            <person name="Capella-Gutierrez S."/>
            <person name="Zakrzewski F."/>
            <person name="Tafer H."/>
            <person name="Rupp O."/>
            <person name="Sorensen T.R."/>
            <person name="Stracke R."/>
            <person name="Reinhardt R."/>
            <person name="Goesmann A."/>
            <person name="Kraft T."/>
            <person name="Schulz B."/>
            <person name="Stadler P.F."/>
            <person name="Schmidt T."/>
            <person name="Gabaldon T."/>
            <person name="Lehrach H."/>
            <person name="Weisshaar B."/>
            <person name="Himmelbauer H."/>
        </authorList>
    </citation>
    <scope>NUCLEOTIDE SEQUENCE [LARGE SCALE GENOMIC DNA]</scope>
    <source>
        <tissue evidence="1">Taproot</tissue>
    </source>
</reference>
<dbReference type="EMBL" id="KQ090265">
    <property type="protein sequence ID" value="KMS98181.1"/>
    <property type="molecule type" value="Genomic_DNA"/>
</dbReference>
<dbReference type="Gramene" id="KMS98181">
    <property type="protein sequence ID" value="KMS98181"/>
    <property type="gene ID" value="BVRB_4g095080"/>
</dbReference>
<sequence length="60" mass="6402">MPPATLDIVGFGDLEKADYGKDIVKLSTTFSKGYICYPSFEVCCVVDRGLVVVGSSVVVL</sequence>